<evidence type="ECO:0000313" key="1">
    <source>
        <dbReference type="EMBL" id="RIA90904.1"/>
    </source>
</evidence>
<gene>
    <name evidence="1" type="ORF">C1645_822739</name>
</gene>
<accession>A0A397T7A4</accession>
<organism evidence="1 2">
    <name type="scientific">Glomus cerebriforme</name>
    <dbReference type="NCBI Taxonomy" id="658196"/>
    <lineage>
        <taxon>Eukaryota</taxon>
        <taxon>Fungi</taxon>
        <taxon>Fungi incertae sedis</taxon>
        <taxon>Mucoromycota</taxon>
        <taxon>Glomeromycotina</taxon>
        <taxon>Glomeromycetes</taxon>
        <taxon>Glomerales</taxon>
        <taxon>Glomeraceae</taxon>
        <taxon>Glomus</taxon>
    </lineage>
</organism>
<dbReference type="AlphaFoldDB" id="A0A397T7A4"/>
<keyword evidence="2" id="KW-1185">Reference proteome</keyword>
<dbReference type="Proteomes" id="UP000265703">
    <property type="component" value="Unassembled WGS sequence"/>
</dbReference>
<sequence>MADVFGDDVYAKAFIVHTQKFGYSGDSGSPDQDGSLWGIYQGTLESRRASLSFQLITF</sequence>
<reference evidence="1 2" key="1">
    <citation type="submission" date="2018-06" db="EMBL/GenBank/DDBJ databases">
        <title>Comparative genomics reveals the genomic features of Rhizophagus irregularis, R. cerebriforme, R. diaphanum and Gigaspora rosea, and their symbiotic lifestyle signature.</title>
        <authorList>
            <person name="Morin E."/>
            <person name="San Clemente H."/>
            <person name="Chen E.C.H."/>
            <person name="De La Providencia I."/>
            <person name="Hainaut M."/>
            <person name="Kuo A."/>
            <person name="Kohler A."/>
            <person name="Murat C."/>
            <person name="Tang N."/>
            <person name="Roy S."/>
            <person name="Loubradou J."/>
            <person name="Henrissat B."/>
            <person name="Grigoriev I.V."/>
            <person name="Corradi N."/>
            <person name="Roux C."/>
            <person name="Martin F.M."/>
        </authorList>
    </citation>
    <scope>NUCLEOTIDE SEQUENCE [LARGE SCALE GENOMIC DNA]</scope>
    <source>
        <strain evidence="1 2">DAOM 227022</strain>
    </source>
</reference>
<evidence type="ECO:0000313" key="2">
    <source>
        <dbReference type="Proteomes" id="UP000265703"/>
    </source>
</evidence>
<name>A0A397T7A4_9GLOM</name>
<proteinExistence type="predicted"/>
<comment type="caution">
    <text evidence="1">The sequence shown here is derived from an EMBL/GenBank/DDBJ whole genome shotgun (WGS) entry which is preliminary data.</text>
</comment>
<protein>
    <submittedName>
        <fullName evidence="1">Uncharacterized protein</fullName>
    </submittedName>
</protein>
<dbReference type="EMBL" id="QKYT01000167">
    <property type="protein sequence ID" value="RIA90904.1"/>
    <property type="molecule type" value="Genomic_DNA"/>
</dbReference>